<dbReference type="Pfam" id="PF02836">
    <property type="entry name" value="Glyco_hydro_2_C"/>
    <property type="match status" value="1"/>
</dbReference>
<dbReference type="PROSITE" id="PS00608">
    <property type="entry name" value="GLYCOSYL_HYDROL_F2_2"/>
    <property type="match status" value="1"/>
</dbReference>
<dbReference type="PROSITE" id="PS00719">
    <property type="entry name" value="GLYCOSYL_HYDROL_F2_1"/>
    <property type="match status" value="1"/>
</dbReference>
<proteinExistence type="inferred from homology"/>
<dbReference type="PANTHER" id="PTHR46323:SF2">
    <property type="entry name" value="BETA-GALACTOSIDASE"/>
    <property type="match status" value="1"/>
</dbReference>
<dbReference type="Pfam" id="PF02929">
    <property type="entry name" value="Bgal_small_N"/>
    <property type="match status" value="1"/>
</dbReference>
<name>A0ABT7YWZ7_9ACTN</name>
<dbReference type="Gene3D" id="2.70.98.10">
    <property type="match status" value="1"/>
</dbReference>
<dbReference type="InterPro" id="IPR011013">
    <property type="entry name" value="Gal_mutarotase_sf_dom"/>
</dbReference>
<reference evidence="9" key="1">
    <citation type="submission" date="2023-06" db="EMBL/GenBank/DDBJ databases">
        <title>Gycomyces niveus sp.nov., a novel actinomycete isolated from soil in Shouguang.</title>
        <authorList>
            <person name="Yang X."/>
            <person name="Zhao J."/>
        </authorList>
    </citation>
    <scope>NUCLEOTIDE SEQUENCE</scope>
    <source>
        <strain evidence="9">NEAU C2</strain>
    </source>
</reference>
<dbReference type="InterPro" id="IPR006103">
    <property type="entry name" value="Glyco_hydro_2_cat"/>
</dbReference>
<gene>
    <name evidence="9" type="ORF">QWI33_25735</name>
</gene>
<comment type="caution">
    <text evidence="9">The sequence shown here is derived from an EMBL/GenBank/DDBJ whole genome shotgun (WGS) entry which is preliminary data.</text>
</comment>
<dbReference type="InterPro" id="IPR008979">
    <property type="entry name" value="Galactose-bd-like_sf"/>
</dbReference>
<dbReference type="SUPFAM" id="SSF51445">
    <property type="entry name" value="(Trans)glycosidases"/>
    <property type="match status" value="1"/>
</dbReference>
<dbReference type="InterPro" id="IPR023232">
    <property type="entry name" value="Glyco_hydro_2_AS"/>
</dbReference>
<evidence type="ECO:0000256" key="7">
    <source>
        <dbReference type="ARBA" id="ARBA00032230"/>
    </source>
</evidence>
<dbReference type="Pfam" id="PF02837">
    <property type="entry name" value="Glyco_hydro_2_N"/>
    <property type="match status" value="1"/>
</dbReference>
<accession>A0ABT7YWZ7</accession>
<keyword evidence="5 9" id="KW-0378">Hydrolase</keyword>
<dbReference type="EMBL" id="JAUEMJ010000011">
    <property type="protein sequence ID" value="MDN3243150.1"/>
    <property type="molecule type" value="Genomic_DNA"/>
</dbReference>
<dbReference type="Gene3D" id="2.60.40.10">
    <property type="entry name" value="Immunoglobulins"/>
    <property type="match status" value="2"/>
</dbReference>
<dbReference type="InterPro" id="IPR014718">
    <property type="entry name" value="GH-type_carb-bd"/>
</dbReference>
<evidence type="ECO:0000256" key="2">
    <source>
        <dbReference type="ARBA" id="ARBA00007401"/>
    </source>
</evidence>
<dbReference type="SUPFAM" id="SSF49303">
    <property type="entry name" value="beta-Galactosidase/glucuronidase domain"/>
    <property type="match status" value="2"/>
</dbReference>
<dbReference type="InterPro" id="IPR017853">
    <property type="entry name" value="GH"/>
</dbReference>
<dbReference type="SMART" id="SM01038">
    <property type="entry name" value="Bgal_small_N"/>
    <property type="match status" value="1"/>
</dbReference>
<keyword evidence="10" id="KW-1185">Reference proteome</keyword>
<evidence type="ECO:0000313" key="10">
    <source>
        <dbReference type="Proteomes" id="UP001171902"/>
    </source>
</evidence>
<evidence type="ECO:0000256" key="3">
    <source>
        <dbReference type="ARBA" id="ARBA00012756"/>
    </source>
</evidence>
<dbReference type="RefSeq" id="WP_289959709.1">
    <property type="nucleotide sequence ID" value="NZ_JAUEMJ010000011.1"/>
</dbReference>
<dbReference type="InterPro" id="IPR006104">
    <property type="entry name" value="Glyco_hydro_2_N"/>
</dbReference>
<evidence type="ECO:0000256" key="1">
    <source>
        <dbReference type="ARBA" id="ARBA00001412"/>
    </source>
</evidence>
<organism evidence="9 10">
    <name type="scientific">Glycomyces tritici</name>
    <dbReference type="NCBI Taxonomy" id="2665176"/>
    <lineage>
        <taxon>Bacteria</taxon>
        <taxon>Bacillati</taxon>
        <taxon>Actinomycetota</taxon>
        <taxon>Actinomycetes</taxon>
        <taxon>Glycomycetales</taxon>
        <taxon>Glycomycetaceae</taxon>
        <taxon>Glycomyces</taxon>
    </lineage>
</organism>
<evidence type="ECO:0000259" key="8">
    <source>
        <dbReference type="SMART" id="SM01038"/>
    </source>
</evidence>
<dbReference type="SUPFAM" id="SSF49785">
    <property type="entry name" value="Galactose-binding domain-like"/>
    <property type="match status" value="1"/>
</dbReference>
<dbReference type="InterPro" id="IPR036156">
    <property type="entry name" value="Beta-gal/glucu_dom_sf"/>
</dbReference>
<comment type="similarity">
    <text evidence="2">Belongs to the glycosyl hydrolase 2 family.</text>
</comment>
<dbReference type="InterPro" id="IPR004199">
    <property type="entry name" value="B-gal_small/dom_5"/>
</dbReference>
<dbReference type="InterPro" id="IPR050347">
    <property type="entry name" value="Bact_Beta-galactosidase"/>
</dbReference>
<dbReference type="InterPro" id="IPR023230">
    <property type="entry name" value="Glyco_hydro_2_CS"/>
</dbReference>
<dbReference type="Gene3D" id="2.60.120.260">
    <property type="entry name" value="Galactose-binding domain-like"/>
    <property type="match status" value="1"/>
</dbReference>
<keyword evidence="6" id="KW-0326">Glycosidase</keyword>
<dbReference type="InterPro" id="IPR013783">
    <property type="entry name" value="Ig-like_fold"/>
</dbReference>
<dbReference type="Proteomes" id="UP001171902">
    <property type="component" value="Unassembled WGS sequence"/>
</dbReference>
<dbReference type="SUPFAM" id="SSF74650">
    <property type="entry name" value="Galactose mutarotase-like"/>
    <property type="match status" value="1"/>
</dbReference>
<evidence type="ECO:0000313" key="9">
    <source>
        <dbReference type="EMBL" id="MDN3243150.1"/>
    </source>
</evidence>
<dbReference type="PANTHER" id="PTHR46323">
    <property type="entry name" value="BETA-GALACTOSIDASE"/>
    <property type="match status" value="1"/>
</dbReference>
<dbReference type="Pfam" id="PF16353">
    <property type="entry name" value="LacZ_4"/>
    <property type="match status" value="1"/>
</dbReference>
<dbReference type="PRINTS" id="PR00132">
    <property type="entry name" value="GLHYDRLASE2"/>
</dbReference>
<evidence type="ECO:0000256" key="4">
    <source>
        <dbReference type="ARBA" id="ARBA00013303"/>
    </source>
</evidence>
<feature type="domain" description="Beta galactosidase small chain/" evidence="8">
    <location>
        <begin position="686"/>
        <end position="944"/>
    </location>
</feature>
<protein>
    <recommendedName>
        <fullName evidence="4">Beta-galactosidase</fullName>
        <ecNumber evidence="3">3.2.1.23</ecNumber>
    </recommendedName>
    <alternativeName>
        <fullName evidence="7">Lactase</fullName>
    </alternativeName>
</protein>
<comment type="catalytic activity">
    <reaction evidence="1">
        <text>Hydrolysis of terminal non-reducing beta-D-galactose residues in beta-D-galactosides.</text>
        <dbReference type="EC" id="3.2.1.23"/>
    </reaction>
</comment>
<dbReference type="GO" id="GO:0016787">
    <property type="term" value="F:hydrolase activity"/>
    <property type="evidence" value="ECO:0007669"/>
    <property type="project" value="UniProtKB-KW"/>
</dbReference>
<sequence length="962" mass="106173">MLSLDGDWRFRWCAGLHDLTEGFEAPGFDASGWAVLAVPSMWQMTDLDGEAPYGKPQYTNIAYPFPVDPPRVSEANPTGEYRRTFELPDGWLESGRAVMRFEGVDSAFAVWINGIRLGDGKGSRLPTEFDATEHLVAGENTVAVRVHQWSAGSYLEDQDMWWLSGIFRPVALVHRPENGIDDVFAHAAYDHATGLGTLRVETAANARVTVPELGIDIAAGESATIPVEPWTAETPRLYDAVVATETERVSLRIGFRTVTIEDGVLKVNGKPILLRGVNRHEWDPDTGRTLTVETMRHDLELMKRHNVNAVRTSHYPPDRRFLDLCDELGVWVIDECDLETHGFDASTWRDNPAKDPVWRDALLDRMTRMVERDKNHPSVIMWSLGNECREGQNLDAMAAWAKERDASRPLHYECDLQCRYADVYSQMYVGHADLERIGRREEDRCDDPANDERRRSLPFILCEYAFAMGNGPGGLSEYQRLFERYPRLQGGFVWEWIDKGVRRRTEDGREWFAYGGDFGEQLHDGSVIADGLVFPDRTPSPGLIEYKKVVEPVKIRINAETATVSVANGYDFIDTAHLRFEWRIEDDGEQVASGVLEVPVATAGAAVVADWPEALAKAIASPSEGERWLTVSARLAADNAWGETGFELAWGQTALSAAPVPVVDGPGPAPVAAADRCMLGGAVFDGFGRLTSLGGIEMTGPRLDLWRAPTDNDRISWFGTGLAAQWRSRDLALDRLEHKTLAVEADSDGLVVTTRVAAAGADTAIGAVYRWRADAAVPARLWLTVAVAPEGKWEAPLPRLGLRLAVPKALNEVEWFGGGPGEAYADTRAAARVGRFQSTVARMQTPYMFPQENGSRIDVRWATLSGGGRTLSFIGAPSFAFTVRPWTSEDLDAARHPHELVERGELYVNVDAALHGMGTSSGGVEVEPEHRLEARTTMFTVGFEAGSDRSVCDRPGLGRAAG</sequence>
<dbReference type="Gene3D" id="3.20.20.80">
    <property type="entry name" value="Glycosidases"/>
    <property type="match status" value="1"/>
</dbReference>
<evidence type="ECO:0000256" key="5">
    <source>
        <dbReference type="ARBA" id="ARBA00022801"/>
    </source>
</evidence>
<evidence type="ECO:0000256" key="6">
    <source>
        <dbReference type="ARBA" id="ARBA00023295"/>
    </source>
</evidence>
<dbReference type="InterPro" id="IPR032312">
    <property type="entry name" value="LacZ_4"/>
</dbReference>
<dbReference type="InterPro" id="IPR006101">
    <property type="entry name" value="Glyco_hydro_2"/>
</dbReference>
<dbReference type="EC" id="3.2.1.23" evidence="3"/>